<reference evidence="9" key="1">
    <citation type="submission" date="2016-10" db="EMBL/GenBank/DDBJ databases">
        <authorList>
            <person name="Varghese N."/>
            <person name="Submissions S."/>
        </authorList>
    </citation>
    <scope>NUCLEOTIDE SEQUENCE [LARGE SCALE GENOMIC DNA]</scope>
    <source>
        <strain evidence="9">DSM 10014</strain>
    </source>
</reference>
<dbReference type="GO" id="GO:0030976">
    <property type="term" value="F:thiamine pyrophosphate binding"/>
    <property type="evidence" value="ECO:0007669"/>
    <property type="project" value="TreeGrafter"/>
</dbReference>
<feature type="chain" id="PRO_5010350467" description="Thiamine-binding periplasmic protein" evidence="7">
    <location>
        <begin position="19"/>
        <end position="325"/>
    </location>
</feature>
<dbReference type="NCBIfam" id="TIGR01254">
    <property type="entry name" value="sfuA"/>
    <property type="match status" value="1"/>
</dbReference>
<evidence type="ECO:0000313" key="8">
    <source>
        <dbReference type="EMBL" id="SDX11757.1"/>
    </source>
</evidence>
<evidence type="ECO:0000256" key="5">
    <source>
        <dbReference type="ARBA" id="ARBA00022729"/>
    </source>
</evidence>
<dbReference type="GO" id="GO:0030288">
    <property type="term" value="C:outer membrane-bounded periplasmic space"/>
    <property type="evidence" value="ECO:0007669"/>
    <property type="project" value="InterPro"/>
</dbReference>
<keyword evidence="4" id="KW-0813">Transport</keyword>
<dbReference type="CDD" id="cd13545">
    <property type="entry name" value="PBP2_TbpA"/>
    <property type="match status" value="1"/>
</dbReference>
<dbReference type="NCBIfam" id="TIGR01276">
    <property type="entry name" value="thiB"/>
    <property type="match status" value="1"/>
</dbReference>
<evidence type="ECO:0000256" key="3">
    <source>
        <dbReference type="ARBA" id="ARBA00019815"/>
    </source>
</evidence>
<dbReference type="EMBL" id="FNNB01000004">
    <property type="protein sequence ID" value="SDX11757.1"/>
    <property type="molecule type" value="Genomic_DNA"/>
</dbReference>
<evidence type="ECO:0000256" key="2">
    <source>
        <dbReference type="ARBA" id="ARBA00008520"/>
    </source>
</evidence>
<dbReference type="SUPFAM" id="SSF53850">
    <property type="entry name" value="Periplasmic binding protein-like II"/>
    <property type="match status" value="1"/>
</dbReference>
<feature type="signal peptide" evidence="7">
    <location>
        <begin position="1"/>
        <end position="18"/>
    </location>
</feature>
<dbReference type="PANTHER" id="PTHR30006">
    <property type="entry name" value="THIAMINE-BINDING PERIPLASMIC PROTEIN-RELATED"/>
    <property type="match status" value="1"/>
</dbReference>
<keyword evidence="6" id="KW-0574">Periplasm</keyword>
<dbReference type="Pfam" id="PF01547">
    <property type="entry name" value="SBP_bac_1"/>
    <property type="match status" value="1"/>
</dbReference>
<dbReference type="InterPro" id="IPR005967">
    <property type="entry name" value="ThiB"/>
</dbReference>
<dbReference type="STRING" id="60137.SAMN04488041_104483"/>
<dbReference type="GeneID" id="94020643"/>
<comment type="subcellular location">
    <subcellularLocation>
        <location evidence="1">Periplasm</location>
    </subcellularLocation>
</comment>
<evidence type="ECO:0000256" key="6">
    <source>
        <dbReference type="ARBA" id="ARBA00022764"/>
    </source>
</evidence>
<organism evidence="8 9">
    <name type="scientific">Sulfitobacter pontiacus</name>
    <dbReference type="NCBI Taxonomy" id="60137"/>
    <lineage>
        <taxon>Bacteria</taxon>
        <taxon>Pseudomonadati</taxon>
        <taxon>Pseudomonadota</taxon>
        <taxon>Alphaproteobacteria</taxon>
        <taxon>Rhodobacterales</taxon>
        <taxon>Roseobacteraceae</taxon>
        <taxon>Sulfitobacter</taxon>
    </lineage>
</organism>
<name>A0A1H2Z359_9RHOB</name>
<accession>A0A1H2Z359</accession>
<dbReference type="GO" id="GO:0015888">
    <property type="term" value="P:thiamine transport"/>
    <property type="evidence" value="ECO:0007669"/>
    <property type="project" value="InterPro"/>
</dbReference>
<gene>
    <name evidence="8" type="ORF">SAMN04488041_104483</name>
</gene>
<protein>
    <recommendedName>
        <fullName evidence="3">Thiamine-binding periplasmic protein</fullName>
    </recommendedName>
</protein>
<evidence type="ECO:0000256" key="7">
    <source>
        <dbReference type="SAM" id="SignalP"/>
    </source>
</evidence>
<dbReference type="Proteomes" id="UP000183076">
    <property type="component" value="Unassembled WGS sequence"/>
</dbReference>
<comment type="similarity">
    <text evidence="2">Belongs to the bacterial solute-binding protein 1 family.</text>
</comment>
<evidence type="ECO:0000313" key="9">
    <source>
        <dbReference type="Proteomes" id="UP000183076"/>
    </source>
</evidence>
<proteinExistence type="inferred from homology"/>
<evidence type="ECO:0000256" key="1">
    <source>
        <dbReference type="ARBA" id="ARBA00004418"/>
    </source>
</evidence>
<dbReference type="Gene3D" id="3.40.190.10">
    <property type="entry name" value="Periplasmic binding protein-like II"/>
    <property type="match status" value="2"/>
</dbReference>
<dbReference type="InterPro" id="IPR005948">
    <property type="entry name" value="ThiB-like"/>
</dbReference>
<dbReference type="AlphaFoldDB" id="A0A1H2Z359"/>
<dbReference type="RefSeq" id="WP_074636243.1">
    <property type="nucleotide sequence ID" value="NZ_CP160849.1"/>
</dbReference>
<dbReference type="GO" id="GO:0030975">
    <property type="term" value="F:thiamine binding"/>
    <property type="evidence" value="ECO:0007669"/>
    <property type="project" value="InterPro"/>
</dbReference>
<keyword evidence="5 7" id="KW-0732">Signal</keyword>
<dbReference type="InterPro" id="IPR006059">
    <property type="entry name" value="SBP"/>
</dbReference>
<evidence type="ECO:0000256" key="4">
    <source>
        <dbReference type="ARBA" id="ARBA00022448"/>
    </source>
</evidence>
<dbReference type="PANTHER" id="PTHR30006:SF3">
    <property type="entry name" value="THIAMINE-BINDING PERIPLASMIC PROTEIN"/>
    <property type="match status" value="1"/>
</dbReference>
<sequence length="325" mass="35082">MKYLTLAATTLFATQAWAETPELVVYTYDSFVAEWGPGPVIEAAFEAECACDLKFVGMGDGAALLARLKLEGARSDADLVLGLDTSLIAAAKETGLFAPATVNADYDLPVTWEDDSFAPYDWGYFAFVHNADLTPPANFRALADSDLKIVIQDPRSSTPGLGLLMWVKDAYGDEAPAIWEGLADNVVTVTKGWSEAYGLFLEGEADMVLSYTTSPAYHLIAEEDTTKAAAAFDEGHYMQIEVVGKLAGSDQPELADQFMQFMVSDAAQSVLPTTNWMYPAVTPQGGLPEGFEQLIEPGKALLIPNDDVPALREEALAEWLSALSQ</sequence>